<protein>
    <submittedName>
        <fullName evidence="1">Uncharacterized protein</fullName>
    </submittedName>
</protein>
<accession>A0A381RFE5</accession>
<proteinExistence type="predicted"/>
<gene>
    <name evidence="1" type="ORF">METZ01_LOCUS42453</name>
</gene>
<reference evidence="1" key="1">
    <citation type="submission" date="2018-05" db="EMBL/GenBank/DDBJ databases">
        <authorList>
            <person name="Lanie J.A."/>
            <person name="Ng W.-L."/>
            <person name="Kazmierczak K.M."/>
            <person name="Andrzejewski T.M."/>
            <person name="Davidsen T.M."/>
            <person name="Wayne K.J."/>
            <person name="Tettelin H."/>
            <person name="Glass J.I."/>
            <person name="Rusch D."/>
            <person name="Podicherti R."/>
            <person name="Tsui H.-C.T."/>
            <person name="Winkler M.E."/>
        </authorList>
    </citation>
    <scope>NUCLEOTIDE SEQUENCE</scope>
</reference>
<sequence length="28" mass="3176">MENQDPPPAMESGLPFNLKLLYLKSKTL</sequence>
<evidence type="ECO:0000313" key="1">
    <source>
        <dbReference type="EMBL" id="SUZ89599.1"/>
    </source>
</evidence>
<dbReference type="EMBL" id="UINC01001826">
    <property type="protein sequence ID" value="SUZ89599.1"/>
    <property type="molecule type" value="Genomic_DNA"/>
</dbReference>
<dbReference type="AlphaFoldDB" id="A0A381RFE5"/>
<name>A0A381RFE5_9ZZZZ</name>
<organism evidence="1">
    <name type="scientific">marine metagenome</name>
    <dbReference type="NCBI Taxonomy" id="408172"/>
    <lineage>
        <taxon>unclassified sequences</taxon>
        <taxon>metagenomes</taxon>
        <taxon>ecological metagenomes</taxon>
    </lineage>
</organism>